<dbReference type="EMBL" id="CAJOAZ010001383">
    <property type="protein sequence ID" value="CAF3807122.1"/>
    <property type="molecule type" value="Genomic_DNA"/>
</dbReference>
<name>A0A814T9H8_9BILA</name>
<proteinExistence type="predicted"/>
<evidence type="ECO:0000256" key="1">
    <source>
        <dbReference type="SAM" id="MobiDB-lite"/>
    </source>
</evidence>
<dbReference type="EMBL" id="CAJNOG010000298">
    <property type="protein sequence ID" value="CAF1155300.1"/>
    <property type="molecule type" value="Genomic_DNA"/>
</dbReference>
<feature type="compositionally biased region" description="Basic and acidic residues" evidence="1">
    <location>
        <begin position="1"/>
        <end position="11"/>
    </location>
</feature>
<dbReference type="AlphaFoldDB" id="A0A814T9H8"/>
<evidence type="ECO:0000313" key="5">
    <source>
        <dbReference type="EMBL" id="CAF3807122.1"/>
    </source>
</evidence>
<gene>
    <name evidence="2" type="ORF">JYZ213_LOCUS24335</name>
    <name evidence="4" type="ORF">OKA104_LOCUS10163</name>
    <name evidence="5" type="ORF">OXD698_LOCUS18607</name>
    <name evidence="3" type="ORF">VCS650_LOCUS25075</name>
</gene>
<evidence type="ECO:0000313" key="3">
    <source>
        <dbReference type="EMBL" id="CAF1191367.1"/>
    </source>
</evidence>
<comment type="caution">
    <text evidence="2">The sequence shown here is derived from an EMBL/GenBank/DDBJ whole genome shotgun (WGS) entry which is preliminary data.</text>
</comment>
<feature type="region of interest" description="Disordered" evidence="1">
    <location>
        <begin position="1"/>
        <end position="25"/>
    </location>
</feature>
<dbReference type="Proteomes" id="UP000663891">
    <property type="component" value="Unassembled WGS sequence"/>
</dbReference>
<dbReference type="Proteomes" id="UP000663881">
    <property type="component" value="Unassembled WGS sequence"/>
</dbReference>
<evidence type="ECO:0000313" key="2">
    <source>
        <dbReference type="EMBL" id="CAF1155300.1"/>
    </source>
</evidence>
<dbReference type="SUPFAM" id="SSF52047">
    <property type="entry name" value="RNI-like"/>
    <property type="match status" value="1"/>
</dbReference>
<reference evidence="2" key="1">
    <citation type="submission" date="2021-02" db="EMBL/GenBank/DDBJ databases">
        <authorList>
            <person name="Nowell W R."/>
        </authorList>
    </citation>
    <scope>NUCLEOTIDE SEQUENCE</scope>
</reference>
<organism evidence="2 6">
    <name type="scientific">Adineta steineri</name>
    <dbReference type="NCBI Taxonomy" id="433720"/>
    <lineage>
        <taxon>Eukaryota</taxon>
        <taxon>Metazoa</taxon>
        <taxon>Spiralia</taxon>
        <taxon>Gnathifera</taxon>
        <taxon>Rotifera</taxon>
        <taxon>Eurotatoria</taxon>
        <taxon>Bdelloidea</taxon>
        <taxon>Adinetida</taxon>
        <taxon>Adinetidae</taxon>
        <taxon>Adineta</taxon>
    </lineage>
</organism>
<dbReference type="Proteomes" id="UP000663844">
    <property type="component" value="Unassembled WGS sequence"/>
</dbReference>
<accession>A0A814T9H8</accession>
<evidence type="ECO:0000313" key="4">
    <source>
        <dbReference type="EMBL" id="CAF3667062.1"/>
    </source>
</evidence>
<dbReference type="Proteomes" id="UP000663845">
    <property type="component" value="Unassembled WGS sequence"/>
</dbReference>
<dbReference type="OrthoDB" id="10337764at2759"/>
<sequence length="610" mass="72087">MEQIKRQREITTEDSENMKRKKFHSTRQSEDSFDVNLYTKSVSYFEDLSNEIFEYFDFLYIYETFSSLNQRFVNLTINSNLPIQINTSCISKPNFQRYYKDVIIPYRQRIKSLCITNIFAADIILSSQDNISKLTRLETLIFTNISSSYLRNLQYLINLTKLSSLTIISDGYTNIDQAEVYHQIFQLPFLKYCNVLLGIYYKTMVSSLPFATNKYSLIEQLVLKNHIRLDTLYIILSYVPQIRRLSISYLLAPEKRQDMTFSITLNNLTYMSLKLNYFGFHHFELLAKDLFHNLQVLCLYASAEITYLDANRWQNLILSHIPNLTIFDFEYVYFKWSKKNMMSTYKNQIKNFTCSFWIEREWFFSTQYPPTINKGTLIFFSVKPYKRATFRLNGIMEEKLNFDSVHHINIQNINTIKSCRNYFPNTNKLTLTSHLPSICHSINDSLRHIISPEQLTELVIEEADISFMVLVKLLSVAVNLHTVKLEDISNDEINPAIIHKNEIFQLVSEKNVIKNLTLTYERSLEKVELLLALCPRLQHFALHHDFGPFLIRLIRLILSKTNNNNRHLSSLCISKEIDETKETLKMVIENDKLLDDYMVECIDNKVYLWW</sequence>
<dbReference type="EMBL" id="CAJOAY010000445">
    <property type="protein sequence ID" value="CAF3667062.1"/>
    <property type="molecule type" value="Genomic_DNA"/>
</dbReference>
<protein>
    <submittedName>
        <fullName evidence="2">Uncharacterized protein</fullName>
    </submittedName>
</protein>
<evidence type="ECO:0000313" key="6">
    <source>
        <dbReference type="Proteomes" id="UP000663845"/>
    </source>
</evidence>
<dbReference type="EMBL" id="CAJNON010000317">
    <property type="protein sequence ID" value="CAF1191367.1"/>
    <property type="molecule type" value="Genomic_DNA"/>
</dbReference>